<dbReference type="EMBL" id="JACHIB010000011">
    <property type="protein sequence ID" value="MBB6083985.1"/>
    <property type="molecule type" value="Genomic_DNA"/>
</dbReference>
<comment type="caution">
    <text evidence="1">The sequence shown here is derived from an EMBL/GenBank/DDBJ whole genome shotgun (WGS) entry which is preliminary data.</text>
</comment>
<dbReference type="AlphaFoldDB" id="A0A7W9TNI7"/>
<evidence type="ECO:0000313" key="2">
    <source>
        <dbReference type="Proteomes" id="UP000541136"/>
    </source>
</evidence>
<protein>
    <submittedName>
        <fullName evidence="1">Uncharacterized protein</fullName>
    </submittedName>
</protein>
<accession>A0A7W9TNI7</accession>
<sequence>MDITCFDDLLQAARLQPEPQRLLFVFAASTIPDDATPEQKARHARGEGGELTPVLCVDKTPDELGAFDALVEESRRTGHDWQVVFVAAMADQSAYLPDNKDVDQAFQRMTQMIKYGTIGALLAFDRTGEPIVFGAA</sequence>
<evidence type="ECO:0000313" key="1">
    <source>
        <dbReference type="EMBL" id="MBB6083985.1"/>
    </source>
</evidence>
<dbReference type="RefSeq" id="WP_151025455.1">
    <property type="nucleotide sequence ID" value="NZ_JACHIB010000011.1"/>
</dbReference>
<organism evidence="1 2">
    <name type="scientific">Castellaniella defragrans</name>
    <name type="common">Alcaligenes defragrans</name>
    <dbReference type="NCBI Taxonomy" id="75697"/>
    <lineage>
        <taxon>Bacteria</taxon>
        <taxon>Pseudomonadati</taxon>
        <taxon>Pseudomonadota</taxon>
        <taxon>Betaproteobacteria</taxon>
        <taxon>Burkholderiales</taxon>
        <taxon>Alcaligenaceae</taxon>
        <taxon>Castellaniella</taxon>
    </lineage>
</organism>
<reference evidence="1 2" key="1">
    <citation type="submission" date="2020-08" db="EMBL/GenBank/DDBJ databases">
        <title>Genomic Encyclopedia of Type Strains, Phase IV (KMG-IV): sequencing the most valuable type-strain genomes for metagenomic binning, comparative biology and taxonomic classification.</title>
        <authorList>
            <person name="Goeker M."/>
        </authorList>
    </citation>
    <scope>NUCLEOTIDE SEQUENCE [LARGE SCALE GENOMIC DNA]</scope>
    <source>
        <strain evidence="1 2">DSM 12141</strain>
    </source>
</reference>
<proteinExistence type="predicted"/>
<gene>
    <name evidence="1" type="ORF">HNR28_002030</name>
</gene>
<dbReference type="Proteomes" id="UP000541136">
    <property type="component" value="Unassembled WGS sequence"/>
</dbReference>
<name>A0A7W9TNI7_CASDE</name>